<protein>
    <recommendedName>
        <fullName evidence="4">Transposase</fullName>
    </recommendedName>
</protein>
<evidence type="ECO:0008006" key="4">
    <source>
        <dbReference type="Google" id="ProtNLM"/>
    </source>
</evidence>
<organism evidence="2 3">
    <name type="scientific">Paspalum notatum var. saurae</name>
    <dbReference type="NCBI Taxonomy" id="547442"/>
    <lineage>
        <taxon>Eukaryota</taxon>
        <taxon>Viridiplantae</taxon>
        <taxon>Streptophyta</taxon>
        <taxon>Embryophyta</taxon>
        <taxon>Tracheophyta</taxon>
        <taxon>Spermatophyta</taxon>
        <taxon>Magnoliopsida</taxon>
        <taxon>Liliopsida</taxon>
        <taxon>Poales</taxon>
        <taxon>Poaceae</taxon>
        <taxon>PACMAD clade</taxon>
        <taxon>Panicoideae</taxon>
        <taxon>Andropogonodae</taxon>
        <taxon>Paspaleae</taxon>
        <taxon>Paspalinae</taxon>
        <taxon>Paspalum</taxon>
    </lineage>
</organism>
<evidence type="ECO:0000313" key="3">
    <source>
        <dbReference type="Proteomes" id="UP001341281"/>
    </source>
</evidence>
<sequence>MAPGRKSGKTKKPAEAPLTDYEKMRAQLMMRNNRKLQSLGVTALASIMNNNAQNSKPSASKDLDPLYNPRDDDEYMAEDIPDKESDDTATRMNVSTAGAATRLTKRVLAPQEQDQIARITRRRTRELSATNEEGGNGTTTNEQEGFIEAALVSANCPTQLEDENQMDETIERRRVGRGLDRMSRGLNVKIPVHIEVGNRRPEAPIQAAKLATEGGIILRQHVPILPHWKEYKKDKDIFEVYMSKVCAPFTIDKKSSAVRDACMDLMKRGQRQMRHKLKKQYFDDIPANQVRITSPIDTMTDEQWIKLVETWSTPRHKKQAKYKDEPPTAIDLFKECHYSNKNGFTEPVKKAIVDMEAIVAEAVEDGQVPKTPDEAVFQVLPKTKFLSNVGLQSVAPKRNAKSAARVQELELELQAEKQGALDLRGTLDEQQVELHALKLLVAHSEDAMKQQKDQSEEKMKEQADEIASLKKGQEETNALLRRLLSLSTQAQSRV</sequence>
<gene>
    <name evidence="2" type="ORF">U9M48_000742</name>
</gene>
<dbReference type="PANTHER" id="PTHR33063:SF16">
    <property type="entry name" value="OS02G0241300 PROTEIN"/>
    <property type="match status" value="1"/>
</dbReference>
<dbReference type="EMBL" id="CP144745">
    <property type="protein sequence ID" value="WVZ49375.1"/>
    <property type="molecule type" value="Genomic_DNA"/>
</dbReference>
<feature type="compositionally biased region" description="Low complexity" evidence="1">
    <location>
        <begin position="130"/>
        <end position="142"/>
    </location>
</feature>
<keyword evidence="3" id="KW-1185">Reference proteome</keyword>
<name>A0AAQ3PE81_PASNO</name>
<dbReference type="Proteomes" id="UP001341281">
    <property type="component" value="Chromosome 01"/>
</dbReference>
<reference evidence="2 3" key="1">
    <citation type="submission" date="2024-02" db="EMBL/GenBank/DDBJ databases">
        <title>High-quality chromosome-scale genome assembly of Pensacola bahiagrass (Paspalum notatum Flugge var. saurae).</title>
        <authorList>
            <person name="Vega J.M."/>
            <person name="Podio M."/>
            <person name="Orjuela J."/>
            <person name="Siena L.A."/>
            <person name="Pessino S.C."/>
            <person name="Combes M.C."/>
            <person name="Mariac C."/>
            <person name="Albertini E."/>
            <person name="Pupilli F."/>
            <person name="Ortiz J.P.A."/>
            <person name="Leblanc O."/>
        </authorList>
    </citation>
    <scope>NUCLEOTIDE SEQUENCE [LARGE SCALE GENOMIC DNA]</scope>
    <source>
        <strain evidence="2">R1</strain>
        <tissue evidence="2">Leaf</tissue>
    </source>
</reference>
<feature type="region of interest" description="Disordered" evidence="1">
    <location>
        <begin position="1"/>
        <end position="20"/>
    </location>
</feature>
<feature type="region of interest" description="Disordered" evidence="1">
    <location>
        <begin position="447"/>
        <end position="471"/>
    </location>
</feature>
<feature type="compositionally biased region" description="Basic residues" evidence="1">
    <location>
        <begin position="1"/>
        <end position="11"/>
    </location>
</feature>
<accession>A0AAQ3PE81</accession>
<dbReference type="PANTHER" id="PTHR33063">
    <property type="entry name" value="OS02G0583500 PROTEIN"/>
    <property type="match status" value="1"/>
</dbReference>
<dbReference type="AlphaFoldDB" id="A0AAQ3PE81"/>
<feature type="region of interest" description="Disordered" evidence="1">
    <location>
        <begin position="51"/>
        <end position="76"/>
    </location>
</feature>
<proteinExistence type="predicted"/>
<evidence type="ECO:0000313" key="2">
    <source>
        <dbReference type="EMBL" id="WVZ49375.1"/>
    </source>
</evidence>
<evidence type="ECO:0000256" key="1">
    <source>
        <dbReference type="SAM" id="MobiDB-lite"/>
    </source>
</evidence>
<feature type="region of interest" description="Disordered" evidence="1">
    <location>
        <begin position="113"/>
        <end position="142"/>
    </location>
</feature>